<dbReference type="OrthoDB" id="7392270at2"/>
<dbReference type="EMBL" id="FOZW01000001">
    <property type="protein sequence ID" value="SFS45387.1"/>
    <property type="molecule type" value="Genomic_DNA"/>
</dbReference>
<keyword evidence="1" id="KW-0732">Signal</keyword>
<name>A0A1I6PYT7_9RHOB</name>
<proteinExistence type="predicted"/>
<organism evidence="2 3">
    <name type="scientific">Alloyangia pacifica</name>
    <dbReference type="NCBI Taxonomy" id="311180"/>
    <lineage>
        <taxon>Bacteria</taxon>
        <taxon>Pseudomonadati</taxon>
        <taxon>Pseudomonadota</taxon>
        <taxon>Alphaproteobacteria</taxon>
        <taxon>Rhodobacterales</taxon>
        <taxon>Roseobacteraceae</taxon>
        <taxon>Alloyangia</taxon>
    </lineage>
</organism>
<sequence length="104" mass="10293">MQTLLRGAALLALLAATACDDAGGTVAAPPDAPEALTLFGDGYPAPGDPCRRAGESAATADYLDDAADLVACPPGTDVALFAASTGGTQVATVEGWSLFSIPVR</sequence>
<dbReference type="STRING" id="311180.SAMN04488050_101853"/>
<protein>
    <submittedName>
        <fullName evidence="2">Uncharacterized protein</fullName>
    </submittedName>
</protein>
<keyword evidence="3" id="KW-1185">Reference proteome</keyword>
<dbReference type="PROSITE" id="PS51257">
    <property type="entry name" value="PROKAR_LIPOPROTEIN"/>
    <property type="match status" value="1"/>
</dbReference>
<accession>A0A1I6PYT7</accession>
<evidence type="ECO:0000313" key="2">
    <source>
        <dbReference type="EMBL" id="SFS45387.1"/>
    </source>
</evidence>
<dbReference type="Proteomes" id="UP000199392">
    <property type="component" value="Unassembled WGS sequence"/>
</dbReference>
<dbReference type="RefSeq" id="WP_092422226.1">
    <property type="nucleotide sequence ID" value="NZ_FNCL01000002.1"/>
</dbReference>
<evidence type="ECO:0000256" key="1">
    <source>
        <dbReference type="SAM" id="SignalP"/>
    </source>
</evidence>
<reference evidence="3" key="1">
    <citation type="submission" date="2016-10" db="EMBL/GenBank/DDBJ databases">
        <authorList>
            <person name="Varghese N."/>
            <person name="Submissions S."/>
        </authorList>
    </citation>
    <scope>NUCLEOTIDE SEQUENCE [LARGE SCALE GENOMIC DNA]</scope>
    <source>
        <strain evidence="3">DSM 26894</strain>
    </source>
</reference>
<gene>
    <name evidence="2" type="ORF">SAMN04488050_101853</name>
</gene>
<evidence type="ECO:0000313" key="3">
    <source>
        <dbReference type="Proteomes" id="UP000199392"/>
    </source>
</evidence>
<dbReference type="AlphaFoldDB" id="A0A1I6PYT7"/>
<feature type="signal peptide" evidence="1">
    <location>
        <begin position="1"/>
        <end position="22"/>
    </location>
</feature>
<feature type="chain" id="PRO_5011448096" evidence="1">
    <location>
        <begin position="23"/>
        <end position="104"/>
    </location>
</feature>